<dbReference type="ESTHER" id="9firm-c9ly75">
    <property type="family name" value="CarbLipBact_2"/>
</dbReference>
<name>C9LY75_SELS3</name>
<evidence type="ECO:0000313" key="4">
    <source>
        <dbReference type="EMBL" id="AEB99255.1"/>
    </source>
</evidence>
<feature type="binding site" evidence="2">
    <location>
        <position position="93"/>
    </location>
    <ligand>
        <name>substrate</name>
    </ligand>
</feature>
<feature type="active site" description="Nucleophile" evidence="1">
    <location>
        <position position="92"/>
    </location>
</feature>
<dbReference type="Pfam" id="PF12697">
    <property type="entry name" value="Abhydrolase_6"/>
    <property type="match status" value="1"/>
</dbReference>
<evidence type="ECO:0000313" key="6">
    <source>
        <dbReference type="Proteomes" id="UP000003505"/>
    </source>
</evidence>
<dbReference type="OrthoDB" id="9800213at2"/>
<dbReference type="AlphaFoldDB" id="C9LY75"/>
<evidence type="ECO:0000256" key="1">
    <source>
        <dbReference type="PIRSR" id="PIRSR017388-1"/>
    </source>
</evidence>
<evidence type="ECO:0000256" key="2">
    <source>
        <dbReference type="PIRSR" id="PIRSR017388-2"/>
    </source>
</evidence>
<dbReference type="KEGG" id="ssg:Selsp_0279"/>
<dbReference type="HOGENOM" id="CLU_076594_0_0_9"/>
<evidence type="ECO:0000259" key="3">
    <source>
        <dbReference type="Pfam" id="PF12697"/>
    </source>
</evidence>
<protein>
    <submittedName>
        <fullName evidence="4">Carboxylesterase</fullName>
        <ecNumber evidence="4">3.1.1.1</ecNumber>
    </submittedName>
    <submittedName>
        <fullName evidence="5">Thermostable monoacylglycerol lipase</fullName>
        <ecNumber evidence="5">3.1.1.23</ecNumber>
    </submittedName>
</protein>
<dbReference type="EMBL" id="CP002637">
    <property type="protein sequence ID" value="AEB99255.1"/>
    <property type="molecule type" value="Genomic_DNA"/>
</dbReference>
<evidence type="ECO:0000313" key="5">
    <source>
        <dbReference type="EMBL" id="EEX76269.1"/>
    </source>
</evidence>
<dbReference type="PANTHER" id="PTHR43798">
    <property type="entry name" value="MONOACYLGLYCEROL LIPASE"/>
    <property type="match status" value="1"/>
</dbReference>
<dbReference type="STRING" id="546271.Selsp_0279"/>
<dbReference type="GO" id="GO:0016020">
    <property type="term" value="C:membrane"/>
    <property type="evidence" value="ECO:0007669"/>
    <property type="project" value="TreeGrafter"/>
</dbReference>
<dbReference type="Proteomes" id="UP000003505">
    <property type="component" value="Unassembled WGS sequence"/>
</dbReference>
<reference evidence="4 7" key="2">
    <citation type="submission" date="2011-04" db="EMBL/GenBank/DDBJ databases">
        <title>The complete genome of Selenomonas sputigena DSM 20758.</title>
        <authorList>
            <consortium name="US DOE Joint Genome Institute (JGI-PGF)"/>
            <person name="Lucas S."/>
            <person name="Copeland A."/>
            <person name="Lapidus A."/>
            <person name="Bruce D."/>
            <person name="Goodwin L."/>
            <person name="Pitluck S."/>
            <person name="Peters L."/>
            <person name="Kyrpides N."/>
            <person name="Mavromatis K."/>
            <person name="Ivanova N."/>
            <person name="Ovchinnikova G."/>
            <person name="Teshima H."/>
            <person name="Detter J.C."/>
            <person name="Tapia R."/>
            <person name="Han C."/>
            <person name="Land M."/>
            <person name="Hauser L."/>
            <person name="Markowitz V."/>
            <person name="Cheng J.-F."/>
            <person name="Hugenholtz P."/>
            <person name="Woyke T."/>
            <person name="Wu D."/>
            <person name="Gronow S."/>
            <person name="Wellnitz S."/>
            <person name="Schneider S."/>
            <person name="Klenk H.-P."/>
            <person name="Eisen J.A."/>
        </authorList>
    </citation>
    <scope>NUCLEOTIDE SEQUENCE [LARGE SCALE GENOMIC DNA]</scope>
    <source>
        <strain evidence="4">ATCC 35185</strain>
        <strain evidence="7">ATCC 35185 / DSM 20758 / VPI D19B-28</strain>
    </source>
</reference>
<accession>C9LY75</accession>
<dbReference type="Gene3D" id="3.40.50.1820">
    <property type="entry name" value="alpha/beta hydrolase"/>
    <property type="match status" value="1"/>
</dbReference>
<feature type="domain" description="AB hydrolase-1" evidence="3">
    <location>
        <begin position="18"/>
        <end position="232"/>
    </location>
</feature>
<keyword evidence="7" id="KW-1185">Reference proteome</keyword>
<keyword evidence="5" id="KW-0378">Hydrolase</keyword>
<feature type="active site" description="Charge relay system" evidence="1">
    <location>
        <position position="224"/>
    </location>
</feature>
<dbReference type="SUPFAM" id="SSF53474">
    <property type="entry name" value="alpha/beta-Hydrolases"/>
    <property type="match status" value="1"/>
</dbReference>
<dbReference type="EC" id="3.1.1.23" evidence="5"/>
<dbReference type="Proteomes" id="UP000011124">
    <property type="component" value="Chromosome"/>
</dbReference>
<feature type="active site" description="Charge relay system" evidence="1">
    <location>
        <position position="194"/>
    </location>
</feature>
<dbReference type="GO" id="GO:0106435">
    <property type="term" value="F:carboxylesterase activity"/>
    <property type="evidence" value="ECO:0007669"/>
    <property type="project" value="UniProtKB-EC"/>
</dbReference>
<evidence type="ECO:0000313" key="7">
    <source>
        <dbReference type="Proteomes" id="UP000011124"/>
    </source>
</evidence>
<dbReference type="PIRSF" id="PIRSF017388">
    <property type="entry name" value="Esterase_lipase"/>
    <property type="match status" value="1"/>
</dbReference>
<dbReference type="EMBL" id="ACKP02000050">
    <property type="protein sequence ID" value="EEX76269.1"/>
    <property type="molecule type" value="Genomic_DNA"/>
</dbReference>
<dbReference type="InterPro" id="IPR000073">
    <property type="entry name" value="AB_hydrolase_1"/>
</dbReference>
<feature type="binding site" evidence="2">
    <location>
        <position position="24"/>
    </location>
    <ligand>
        <name>substrate</name>
    </ligand>
</feature>
<gene>
    <name evidence="4" type="ordered locus">Selsp_0279</name>
    <name evidence="5" type="ORF">SELSPUOL_02434</name>
</gene>
<dbReference type="InterPro" id="IPR029058">
    <property type="entry name" value="AB_hydrolase_fold"/>
</dbReference>
<dbReference type="InterPro" id="IPR012354">
    <property type="entry name" value="Esterase_lipase"/>
</dbReference>
<proteinExistence type="predicted"/>
<dbReference type="RefSeq" id="WP_006193799.1">
    <property type="nucleotide sequence ID" value="NC_015437.1"/>
</dbReference>
<dbReference type="eggNOG" id="COG1647">
    <property type="taxonomic scope" value="Bacteria"/>
</dbReference>
<dbReference type="PANTHER" id="PTHR43798:SF33">
    <property type="entry name" value="HYDROLASE, PUTATIVE (AFU_ORTHOLOGUE AFUA_2G14860)-RELATED"/>
    <property type="match status" value="1"/>
</dbReference>
<sequence length="249" mass="27554">MIIEGAEPFLLPGGPHGVLLLHGFTGMPPEMRLLAEALYRAGHTVLCPRLAGHGTSPEDLAHTDAEDWYDSALDGYAILSGLVPRISVVGHSMGALLALRLAAQKRVTGVVTLAAPIFIDEGRGMKHLPPRSACIGRFHPKLRKSLRDVPEFCNVTYDRMPLVAIHELVGFIEHVKALLPKVYAPLLLVHSLHDRTAHRRSLRYIYDHVGAAHKEVLWLVRSGHLVMLDAERRAVFRRTASFLREMGSV</sequence>
<dbReference type="GO" id="GO:0047372">
    <property type="term" value="F:monoacylglycerol lipase activity"/>
    <property type="evidence" value="ECO:0007669"/>
    <property type="project" value="UniProtKB-EC"/>
</dbReference>
<dbReference type="InterPro" id="IPR050266">
    <property type="entry name" value="AB_hydrolase_sf"/>
</dbReference>
<reference evidence="5 6" key="1">
    <citation type="submission" date="2009-09" db="EMBL/GenBank/DDBJ databases">
        <authorList>
            <person name="Weinstock G."/>
            <person name="Sodergren E."/>
            <person name="Clifton S."/>
            <person name="Fulton L."/>
            <person name="Fulton B."/>
            <person name="Courtney L."/>
            <person name="Fronick C."/>
            <person name="Harrison M."/>
            <person name="Strong C."/>
            <person name="Farmer C."/>
            <person name="Delahaunty K."/>
            <person name="Markovic C."/>
            <person name="Hall O."/>
            <person name="Minx P."/>
            <person name="Tomlinson C."/>
            <person name="Mitreva M."/>
            <person name="Nelson J."/>
            <person name="Hou S."/>
            <person name="Wollam A."/>
            <person name="Pepin K.H."/>
            <person name="Johnson M."/>
            <person name="Bhonagiri V."/>
            <person name="Nash W.E."/>
            <person name="Warren W."/>
            <person name="Chinwalla A."/>
            <person name="Mardis E.R."/>
            <person name="Wilson R.K."/>
        </authorList>
    </citation>
    <scope>NUCLEOTIDE SEQUENCE [LARGE SCALE GENOMIC DNA]</scope>
    <source>
        <strain evidence="5">ATCC 35185</strain>
        <strain evidence="6">ATCC 35185 / DSM 20758 / VPI D19B-28</strain>
    </source>
</reference>
<dbReference type="EC" id="3.1.1.1" evidence="4"/>
<organism evidence="5 6">
    <name type="scientific">Selenomonas sputigena (strain ATCC 35185 / DSM 20758 / CCUG 44933 / VPI D19B-28)</name>
    <dbReference type="NCBI Taxonomy" id="546271"/>
    <lineage>
        <taxon>Bacteria</taxon>
        <taxon>Bacillati</taxon>
        <taxon>Bacillota</taxon>
        <taxon>Negativicutes</taxon>
        <taxon>Selenomonadales</taxon>
        <taxon>Selenomonadaceae</taxon>
        <taxon>Selenomonas</taxon>
    </lineage>
</organism>